<protein>
    <submittedName>
        <fullName evidence="2">Uncharacterized protein</fullName>
    </submittedName>
</protein>
<keyword evidence="3" id="KW-1185">Reference proteome</keyword>
<name>A0AAE0I9A4_9PEZI</name>
<organism evidence="2 3">
    <name type="scientific">Cercophora scortea</name>
    <dbReference type="NCBI Taxonomy" id="314031"/>
    <lineage>
        <taxon>Eukaryota</taxon>
        <taxon>Fungi</taxon>
        <taxon>Dikarya</taxon>
        <taxon>Ascomycota</taxon>
        <taxon>Pezizomycotina</taxon>
        <taxon>Sordariomycetes</taxon>
        <taxon>Sordariomycetidae</taxon>
        <taxon>Sordariales</taxon>
        <taxon>Lasiosphaeriaceae</taxon>
        <taxon>Cercophora</taxon>
    </lineage>
</organism>
<dbReference type="AlphaFoldDB" id="A0AAE0I9A4"/>
<evidence type="ECO:0000313" key="2">
    <source>
        <dbReference type="EMBL" id="KAK3320858.1"/>
    </source>
</evidence>
<accession>A0AAE0I9A4</accession>
<feature type="compositionally biased region" description="Low complexity" evidence="1">
    <location>
        <begin position="113"/>
        <end position="124"/>
    </location>
</feature>
<proteinExistence type="predicted"/>
<gene>
    <name evidence="2" type="ORF">B0T19DRAFT_430735</name>
</gene>
<feature type="region of interest" description="Disordered" evidence="1">
    <location>
        <begin position="70"/>
        <end position="166"/>
    </location>
</feature>
<sequence length="166" mass="17419">MNGSLCLSVAWPSCRGKTAQAKGDYPPGPAPSAPGSTAVISSLVTFFGVPFSIISSPSLTPARKSSALSIIPPSHGTKNKVRARTWTLGQAGPPKFRPHSPVAREDPPLHTIPMSPSSPSVPSHPQAPGLTRETANPCSLEAKKARQIRASLTHRPEGGQHRKRAA</sequence>
<evidence type="ECO:0000313" key="3">
    <source>
        <dbReference type="Proteomes" id="UP001286456"/>
    </source>
</evidence>
<dbReference type="Proteomes" id="UP001286456">
    <property type="component" value="Unassembled WGS sequence"/>
</dbReference>
<comment type="caution">
    <text evidence="2">The sequence shown here is derived from an EMBL/GenBank/DDBJ whole genome shotgun (WGS) entry which is preliminary data.</text>
</comment>
<reference evidence="2" key="1">
    <citation type="journal article" date="2023" name="Mol. Phylogenet. Evol.">
        <title>Genome-scale phylogeny and comparative genomics of the fungal order Sordariales.</title>
        <authorList>
            <person name="Hensen N."/>
            <person name="Bonometti L."/>
            <person name="Westerberg I."/>
            <person name="Brannstrom I.O."/>
            <person name="Guillou S."/>
            <person name="Cros-Aarteil S."/>
            <person name="Calhoun S."/>
            <person name="Haridas S."/>
            <person name="Kuo A."/>
            <person name="Mondo S."/>
            <person name="Pangilinan J."/>
            <person name="Riley R."/>
            <person name="LaButti K."/>
            <person name="Andreopoulos B."/>
            <person name="Lipzen A."/>
            <person name="Chen C."/>
            <person name="Yan M."/>
            <person name="Daum C."/>
            <person name="Ng V."/>
            <person name="Clum A."/>
            <person name="Steindorff A."/>
            <person name="Ohm R.A."/>
            <person name="Martin F."/>
            <person name="Silar P."/>
            <person name="Natvig D.O."/>
            <person name="Lalanne C."/>
            <person name="Gautier V."/>
            <person name="Ament-Velasquez S.L."/>
            <person name="Kruys A."/>
            <person name="Hutchinson M.I."/>
            <person name="Powell A.J."/>
            <person name="Barry K."/>
            <person name="Miller A.N."/>
            <person name="Grigoriev I.V."/>
            <person name="Debuchy R."/>
            <person name="Gladieux P."/>
            <person name="Hiltunen Thoren M."/>
            <person name="Johannesson H."/>
        </authorList>
    </citation>
    <scope>NUCLEOTIDE SEQUENCE</scope>
    <source>
        <strain evidence="2">SMH4131-1</strain>
    </source>
</reference>
<dbReference type="EMBL" id="JAUEPO010000005">
    <property type="protein sequence ID" value="KAK3320858.1"/>
    <property type="molecule type" value="Genomic_DNA"/>
</dbReference>
<reference evidence="2" key="2">
    <citation type="submission" date="2023-06" db="EMBL/GenBank/DDBJ databases">
        <authorList>
            <consortium name="Lawrence Berkeley National Laboratory"/>
            <person name="Haridas S."/>
            <person name="Hensen N."/>
            <person name="Bonometti L."/>
            <person name="Westerberg I."/>
            <person name="Brannstrom I.O."/>
            <person name="Guillou S."/>
            <person name="Cros-Aarteil S."/>
            <person name="Calhoun S."/>
            <person name="Kuo A."/>
            <person name="Mondo S."/>
            <person name="Pangilinan J."/>
            <person name="Riley R."/>
            <person name="Labutti K."/>
            <person name="Andreopoulos B."/>
            <person name="Lipzen A."/>
            <person name="Chen C."/>
            <person name="Yanf M."/>
            <person name="Daum C."/>
            <person name="Ng V."/>
            <person name="Clum A."/>
            <person name="Steindorff A."/>
            <person name="Ohm R."/>
            <person name="Martin F."/>
            <person name="Silar P."/>
            <person name="Natvig D."/>
            <person name="Lalanne C."/>
            <person name="Gautier V."/>
            <person name="Ament-Velasquez S.L."/>
            <person name="Kruys A."/>
            <person name="Hutchinson M.I."/>
            <person name="Powell A.J."/>
            <person name="Barry K."/>
            <person name="Miller A.N."/>
            <person name="Grigoriev I.V."/>
            <person name="Debuchy R."/>
            <person name="Gladieux P."/>
            <person name="Thoren M.H."/>
            <person name="Johannesson H."/>
        </authorList>
    </citation>
    <scope>NUCLEOTIDE SEQUENCE</scope>
    <source>
        <strain evidence="2">SMH4131-1</strain>
    </source>
</reference>
<evidence type="ECO:0000256" key="1">
    <source>
        <dbReference type="SAM" id="MobiDB-lite"/>
    </source>
</evidence>